<evidence type="ECO:0000313" key="6">
    <source>
        <dbReference type="EMBL" id="QIZ71357.1"/>
    </source>
</evidence>
<protein>
    <recommendedName>
        <fullName evidence="5">Hydrogenase maturation factor HypA</fullName>
    </recommendedName>
</protein>
<feature type="binding site" evidence="5">
    <location>
        <position position="73"/>
    </location>
    <ligand>
        <name>Zn(2+)</name>
        <dbReference type="ChEBI" id="CHEBI:29105"/>
    </ligand>
</feature>
<evidence type="ECO:0000313" key="7">
    <source>
        <dbReference type="Proteomes" id="UP000500857"/>
    </source>
</evidence>
<organism evidence="6 7">
    <name type="scientific">Oxynema aestuarii AP17</name>
    <dbReference type="NCBI Taxonomy" id="2064643"/>
    <lineage>
        <taxon>Bacteria</taxon>
        <taxon>Bacillati</taxon>
        <taxon>Cyanobacteriota</taxon>
        <taxon>Cyanophyceae</taxon>
        <taxon>Oscillatoriophycideae</taxon>
        <taxon>Oscillatoriales</taxon>
        <taxon>Oscillatoriaceae</taxon>
        <taxon>Oxynema</taxon>
        <taxon>Oxynema aestuarii</taxon>
    </lineage>
</organism>
<sequence>MHEVSLMEQTLHIAIENARQHGSNKIDRLKMRLGEMSGVVPEALQFAFDALKEGTIAAEAILEIETVPVICYCHRCQTSFHPAHLFYECPDCGELSRDTQSGREIELTSLELSEQ</sequence>
<dbReference type="InterPro" id="IPR000688">
    <property type="entry name" value="HypA/HybF"/>
</dbReference>
<gene>
    <name evidence="5 6" type="primary">hypA</name>
    <name evidence="6" type="ORF">HCG48_12805</name>
</gene>
<dbReference type="PIRSF" id="PIRSF004761">
    <property type="entry name" value="Hydrgn_mat_HypA"/>
    <property type="match status" value="1"/>
</dbReference>
<keyword evidence="3 5" id="KW-0479">Metal-binding</keyword>
<dbReference type="AlphaFoldDB" id="A0A6H1TYY3"/>
<dbReference type="Gene3D" id="3.30.2320.80">
    <property type="match status" value="1"/>
</dbReference>
<evidence type="ECO:0000256" key="3">
    <source>
        <dbReference type="ARBA" id="ARBA00022723"/>
    </source>
</evidence>
<dbReference type="Proteomes" id="UP000500857">
    <property type="component" value="Chromosome"/>
</dbReference>
<dbReference type="HAMAP" id="MF_00213">
    <property type="entry name" value="HypA_HybF"/>
    <property type="match status" value="1"/>
</dbReference>
<dbReference type="PROSITE" id="PS01249">
    <property type="entry name" value="HYPA"/>
    <property type="match status" value="1"/>
</dbReference>
<dbReference type="KEGG" id="oxy:HCG48_12805"/>
<keyword evidence="2 5" id="KW-0533">Nickel</keyword>
<comment type="similarity">
    <text evidence="1 5">Belongs to the HypA/HybF family.</text>
</comment>
<dbReference type="PANTHER" id="PTHR34535">
    <property type="entry name" value="HYDROGENASE MATURATION FACTOR HYPA"/>
    <property type="match status" value="1"/>
</dbReference>
<accession>A0A6H1TYY3</accession>
<dbReference type="GO" id="GO:0016151">
    <property type="term" value="F:nickel cation binding"/>
    <property type="evidence" value="ECO:0007669"/>
    <property type="project" value="UniProtKB-UniRule"/>
</dbReference>
<dbReference type="GO" id="GO:0051604">
    <property type="term" value="P:protein maturation"/>
    <property type="evidence" value="ECO:0007669"/>
    <property type="project" value="InterPro"/>
</dbReference>
<dbReference type="PANTHER" id="PTHR34535:SF3">
    <property type="entry name" value="HYDROGENASE MATURATION FACTOR HYPA"/>
    <property type="match status" value="1"/>
</dbReference>
<reference evidence="6 7" key="1">
    <citation type="submission" date="2020-04" db="EMBL/GenBank/DDBJ databases">
        <authorList>
            <person name="Basu S."/>
            <person name="Maruthanayagam V."/>
            <person name="Chakraborty S."/>
            <person name="Pramanik A."/>
            <person name="Mukherjee J."/>
            <person name="Brink B."/>
        </authorList>
    </citation>
    <scope>NUCLEOTIDE SEQUENCE [LARGE SCALE GENOMIC DNA]</scope>
    <source>
        <strain evidence="6 7">AP17</strain>
    </source>
</reference>
<keyword evidence="4 5" id="KW-0862">Zinc</keyword>
<comment type="function">
    <text evidence="5">Involved in the maturation of [NiFe] hydrogenases. Required for nickel insertion into the metal center of the hydrogenase.</text>
</comment>
<feature type="binding site" evidence="5">
    <location>
        <position position="2"/>
    </location>
    <ligand>
        <name>Ni(2+)</name>
        <dbReference type="ChEBI" id="CHEBI:49786"/>
    </ligand>
</feature>
<dbReference type="Pfam" id="PF01155">
    <property type="entry name" value="HypA"/>
    <property type="match status" value="1"/>
</dbReference>
<evidence type="ECO:0000256" key="4">
    <source>
        <dbReference type="ARBA" id="ARBA00022833"/>
    </source>
</evidence>
<feature type="binding site" evidence="5">
    <location>
        <position position="76"/>
    </location>
    <ligand>
        <name>Zn(2+)</name>
        <dbReference type="ChEBI" id="CHEBI:29105"/>
    </ligand>
</feature>
<keyword evidence="7" id="KW-1185">Reference proteome</keyword>
<dbReference type="RefSeq" id="WP_168569510.1">
    <property type="nucleotide sequence ID" value="NZ_CP051167.1"/>
</dbReference>
<feature type="binding site" evidence="5">
    <location>
        <position position="89"/>
    </location>
    <ligand>
        <name>Zn(2+)</name>
        <dbReference type="ChEBI" id="CHEBI:29105"/>
    </ligand>
</feature>
<dbReference type="InterPro" id="IPR020538">
    <property type="entry name" value="Hydgase_Ni_incorp_HypA/HybF_CS"/>
</dbReference>
<feature type="binding site" evidence="5">
    <location>
        <position position="92"/>
    </location>
    <ligand>
        <name>Zn(2+)</name>
        <dbReference type="ChEBI" id="CHEBI:29105"/>
    </ligand>
</feature>
<evidence type="ECO:0000256" key="5">
    <source>
        <dbReference type="HAMAP-Rule" id="MF_00213"/>
    </source>
</evidence>
<proteinExistence type="inferred from homology"/>
<dbReference type="NCBIfam" id="TIGR00100">
    <property type="entry name" value="hypA"/>
    <property type="match status" value="1"/>
</dbReference>
<dbReference type="GO" id="GO:0008270">
    <property type="term" value="F:zinc ion binding"/>
    <property type="evidence" value="ECO:0007669"/>
    <property type="project" value="UniProtKB-UniRule"/>
</dbReference>
<evidence type="ECO:0000256" key="2">
    <source>
        <dbReference type="ARBA" id="ARBA00022596"/>
    </source>
</evidence>
<dbReference type="EMBL" id="CP051167">
    <property type="protein sequence ID" value="QIZ71357.1"/>
    <property type="molecule type" value="Genomic_DNA"/>
</dbReference>
<evidence type="ECO:0000256" key="1">
    <source>
        <dbReference type="ARBA" id="ARBA00010748"/>
    </source>
</evidence>
<name>A0A6H1TYY3_9CYAN</name>